<dbReference type="PANTHER" id="PTHR46018:SF4">
    <property type="entry name" value="METALLO-HYDROLASE YHFI-RELATED"/>
    <property type="match status" value="1"/>
</dbReference>
<dbReference type="InterPro" id="IPR036866">
    <property type="entry name" value="RibonucZ/Hydroxyglut_hydro"/>
</dbReference>
<gene>
    <name evidence="2" type="ORF">AJAP_35380</name>
</gene>
<evidence type="ECO:0000259" key="1">
    <source>
        <dbReference type="SMART" id="SM00849"/>
    </source>
</evidence>
<dbReference type="AlphaFoldDB" id="A0A075V3U0"/>
<dbReference type="eggNOG" id="COG1234">
    <property type="taxonomic scope" value="Bacteria"/>
</dbReference>
<dbReference type="EMBL" id="CP008953">
    <property type="protein sequence ID" value="AIG79883.1"/>
    <property type="molecule type" value="Genomic_DNA"/>
</dbReference>
<evidence type="ECO:0000313" key="2">
    <source>
        <dbReference type="EMBL" id="AIG79883.1"/>
    </source>
</evidence>
<name>A0A075V3U0_9PSEU</name>
<dbReference type="SUPFAM" id="SSF56281">
    <property type="entry name" value="Metallo-hydrolase/oxidoreductase"/>
    <property type="match status" value="1"/>
</dbReference>
<dbReference type="RefSeq" id="WP_038519477.1">
    <property type="nucleotide sequence ID" value="NZ_CP008953.1"/>
</dbReference>
<feature type="domain" description="Metallo-beta-lactamase" evidence="1">
    <location>
        <begin position="19"/>
        <end position="194"/>
    </location>
</feature>
<dbReference type="HOGENOM" id="CLU_031317_3_0_11"/>
<keyword evidence="3" id="KW-1185">Reference proteome</keyword>
<organism evidence="2 3">
    <name type="scientific">Amycolatopsis japonica</name>
    <dbReference type="NCBI Taxonomy" id="208439"/>
    <lineage>
        <taxon>Bacteria</taxon>
        <taxon>Bacillati</taxon>
        <taxon>Actinomycetota</taxon>
        <taxon>Actinomycetes</taxon>
        <taxon>Pseudonocardiales</taxon>
        <taxon>Pseudonocardiaceae</taxon>
        <taxon>Amycolatopsis</taxon>
        <taxon>Amycolatopsis japonica group</taxon>
    </lineage>
</organism>
<dbReference type="KEGG" id="aja:AJAP_35380"/>
<dbReference type="InterPro" id="IPR001279">
    <property type="entry name" value="Metallo-B-lactamas"/>
</dbReference>
<dbReference type="Gene3D" id="3.60.15.10">
    <property type="entry name" value="Ribonuclease Z/Hydroxyacylglutathione hydrolase-like"/>
    <property type="match status" value="1"/>
</dbReference>
<sequence length="247" mass="26561">MSELTVLGSCGAWPEPGRACAGFLLVHEGFKVVLDLGYGAASRLFEYCPEGRVDAVVVTHEHPDHCADVSALGRARAYGLPDEPRIPLHCTPGTVRRLEAMEPRPHPTTIFDVRELGPPREVGPFRMTTFLLPHHVPNYGVRLTAPGLTVAYTGDSGPSPILAELARDADLLIADATLQGPSPDETPRLVSTAGEAGYWAERGGARRLLLTHFWPGSDREISVAEARQEFSGEVLAAAEGAHLRFAG</sequence>
<protein>
    <recommendedName>
        <fullName evidence="1">Metallo-beta-lactamase domain-containing protein</fullName>
    </recommendedName>
</protein>
<accession>A0A075V3U0</accession>
<dbReference type="PANTHER" id="PTHR46018">
    <property type="entry name" value="ZINC PHOSPHODIESTERASE ELAC PROTEIN 1"/>
    <property type="match status" value="1"/>
</dbReference>
<dbReference type="Pfam" id="PF12706">
    <property type="entry name" value="Lactamase_B_2"/>
    <property type="match status" value="1"/>
</dbReference>
<dbReference type="CDD" id="cd07716">
    <property type="entry name" value="RNaseZ_short-form-like_MBL-fold"/>
    <property type="match status" value="1"/>
</dbReference>
<reference evidence="2 3" key="1">
    <citation type="journal article" date="2014" name="J. Biotechnol.">
        <title>Complete genome sequence of the actinobacterium Amycolatopsis japonica MG417-CF17(T) (=DSM 44213T) producing (S,S)-N,N'-ethylenediaminedisuccinic acid.</title>
        <authorList>
            <person name="Stegmann E."/>
            <person name="Albersmeier A."/>
            <person name="Spohn M."/>
            <person name="Gert H."/>
            <person name="Weber T."/>
            <person name="Wohlleben W."/>
            <person name="Kalinowski J."/>
            <person name="Ruckert C."/>
        </authorList>
    </citation>
    <scope>NUCLEOTIDE SEQUENCE [LARGE SCALE GENOMIC DNA]</scope>
    <source>
        <strain evidence="3">MG417-CF17 (DSM 44213)</strain>
    </source>
</reference>
<proteinExistence type="predicted"/>
<dbReference type="SMART" id="SM00849">
    <property type="entry name" value="Lactamase_B"/>
    <property type="match status" value="1"/>
</dbReference>
<dbReference type="STRING" id="208439.AJAP_35380"/>
<dbReference type="GO" id="GO:0042781">
    <property type="term" value="F:3'-tRNA processing endoribonuclease activity"/>
    <property type="evidence" value="ECO:0007669"/>
    <property type="project" value="TreeGrafter"/>
</dbReference>
<evidence type="ECO:0000313" key="3">
    <source>
        <dbReference type="Proteomes" id="UP000028492"/>
    </source>
</evidence>
<dbReference type="Proteomes" id="UP000028492">
    <property type="component" value="Chromosome"/>
</dbReference>